<gene>
    <name evidence="1" type="ORF">M2412_002263</name>
</gene>
<accession>A0AAW5PKA0</accession>
<organism evidence="1 2">
    <name type="scientific">Stenotrophomonas rhizophila</name>
    <dbReference type="NCBI Taxonomy" id="216778"/>
    <lineage>
        <taxon>Bacteria</taxon>
        <taxon>Pseudomonadati</taxon>
        <taxon>Pseudomonadota</taxon>
        <taxon>Gammaproteobacteria</taxon>
        <taxon>Lysobacterales</taxon>
        <taxon>Lysobacteraceae</taxon>
        <taxon>Stenotrophomonas</taxon>
    </lineage>
</organism>
<evidence type="ECO:0000313" key="1">
    <source>
        <dbReference type="EMBL" id="MCS4280270.1"/>
    </source>
</evidence>
<name>A0AAW5PKA0_9GAMM</name>
<dbReference type="Proteomes" id="UP001320691">
    <property type="component" value="Unassembled WGS sequence"/>
</dbReference>
<evidence type="ECO:0000313" key="2">
    <source>
        <dbReference type="Proteomes" id="UP001320691"/>
    </source>
</evidence>
<comment type="caution">
    <text evidence="1">The sequence shown here is derived from an EMBL/GenBank/DDBJ whole genome shotgun (WGS) entry which is preliminary data.</text>
</comment>
<protein>
    <submittedName>
        <fullName evidence="1">Uncharacterized protein</fullName>
    </submittedName>
</protein>
<reference evidence="1" key="1">
    <citation type="submission" date="2022-08" db="EMBL/GenBank/DDBJ databases">
        <title>Genomic analyses of the natural microbiome of Caenorhabditis elegans.</title>
        <authorList>
            <person name="Samuel B."/>
        </authorList>
    </citation>
    <scope>NUCLEOTIDE SEQUENCE</scope>
    <source>
        <strain evidence="1">BIGb0277</strain>
    </source>
</reference>
<sequence>MLLVLVQVADHGQGGFFVLFAFGQFQQFARLGQAVEDRGDAADGLLQIGAFAAKVLGVLGVVPDIRVFQFPGYFFQTLFLGVVVKDTP</sequence>
<proteinExistence type="predicted"/>
<dbReference type="AlphaFoldDB" id="A0AAW5PKA0"/>
<dbReference type="EMBL" id="JANUEK010000005">
    <property type="protein sequence ID" value="MCS4280270.1"/>
    <property type="molecule type" value="Genomic_DNA"/>
</dbReference>